<dbReference type="GO" id="GO:0019605">
    <property type="term" value="P:butyrate metabolic process"/>
    <property type="evidence" value="ECO:0007669"/>
    <property type="project" value="InterPro"/>
</dbReference>
<protein>
    <submittedName>
        <fullName evidence="3">Hydroxybutyrate-dimer hydrolase</fullName>
    </submittedName>
</protein>
<dbReference type="InterPro" id="IPR029058">
    <property type="entry name" value="AB_hydrolase_fold"/>
</dbReference>
<reference evidence="3 4" key="1">
    <citation type="submission" date="2016-10" db="EMBL/GenBank/DDBJ databases">
        <authorList>
            <person name="de Groot N.N."/>
        </authorList>
    </citation>
    <scope>NUCLEOTIDE SEQUENCE [LARGE SCALE GENOMIC DNA]</scope>
    <source>
        <strain evidence="3 4">CGMCC 1.7659</strain>
    </source>
</reference>
<name>A0A1I4XYU7_9GAMM</name>
<feature type="region of interest" description="Disordered" evidence="2">
    <location>
        <begin position="616"/>
        <end position="635"/>
    </location>
</feature>
<organism evidence="3 4">
    <name type="scientific">Dokdonella immobilis</name>
    <dbReference type="NCBI Taxonomy" id="578942"/>
    <lineage>
        <taxon>Bacteria</taxon>
        <taxon>Pseudomonadati</taxon>
        <taxon>Pseudomonadota</taxon>
        <taxon>Gammaproteobacteria</taxon>
        <taxon>Lysobacterales</taxon>
        <taxon>Rhodanobacteraceae</taxon>
        <taxon>Dokdonella</taxon>
    </lineage>
</organism>
<sequence>MRREGLYLGPDDRLVDSCYGDGMNRTVIHGCGVLAALLLGACASTPRGSEKPVMSDGLVSEIRVTRHEGADDLLSAGLGLSGLRGSVPAFADAQAPTPAELRRRAIYTSWRGIADLGPLGSYGEIYGSVPLVTGREFSAFAKLPEARSPHRVLLQVPDLFDRDKRCVIVAASSGSRGVYGAISLAGAWGLPRGCAVAYTDKGTGSGYFDVASNTGVRLDGTRTERGVEMLEFAPDGDETPGPLNAVLVKHAHSGDNPEASWGRHVIQAARFALHALDQAFPDQAPFTAGNTRIIAASLSNGGGAVLRAAENDANLLDGVVAVEPNILAGDGGRALYDYVTEAALLTPCALLEPRFDDTPFARVNGAHPPAWVTRCATLHERGELTADDLQTQAAEALARLHVSGWTDAALRNVAASTALDLWRAVAVTYAAAYTRTAAGPMPCGYGLAGMDPGTAPRLATPAERAAWWSDASGIPPGAGVGIVDDMATGDDASWPGVECLRQLWGTQDALGQRLAAGVEATRAALPRADLPIIIVHGQADGLVPIAFSSDPYVRWLEANERHPVLWRVEHAQHFDAFLAFPGFGDRHVPLMPFAYAALDRMWAHLFAGEALPPSRDIATTPRGSGPLGAVQLGVP</sequence>
<dbReference type="GO" id="GO:0047989">
    <property type="term" value="F:hydroxybutyrate-dimer hydrolase activity"/>
    <property type="evidence" value="ECO:0007669"/>
    <property type="project" value="InterPro"/>
</dbReference>
<keyword evidence="1 3" id="KW-0378">Hydrolase</keyword>
<dbReference type="Proteomes" id="UP000198575">
    <property type="component" value="Unassembled WGS sequence"/>
</dbReference>
<dbReference type="AlphaFoldDB" id="A0A1I4XYU7"/>
<dbReference type="Gene3D" id="3.40.50.1820">
    <property type="entry name" value="alpha/beta hydrolase"/>
    <property type="match status" value="1"/>
</dbReference>
<dbReference type="Pfam" id="PF10605">
    <property type="entry name" value="3HBOH"/>
    <property type="match status" value="1"/>
</dbReference>
<keyword evidence="4" id="KW-1185">Reference proteome</keyword>
<dbReference type="STRING" id="578942.SAMN05216289_1136"/>
<accession>A0A1I4XYU7</accession>
<gene>
    <name evidence="3" type="ORF">SAMN05216289_1136</name>
</gene>
<dbReference type="ESTHER" id="9gamm-a0a1i4xyu7">
    <property type="family name" value="OHBut_olig_hydro_put"/>
</dbReference>
<evidence type="ECO:0000256" key="1">
    <source>
        <dbReference type="ARBA" id="ARBA00022801"/>
    </source>
</evidence>
<dbReference type="SUPFAM" id="SSF53474">
    <property type="entry name" value="alpha/beta-Hydrolases"/>
    <property type="match status" value="1"/>
</dbReference>
<proteinExistence type="predicted"/>
<evidence type="ECO:0000313" key="4">
    <source>
        <dbReference type="Proteomes" id="UP000198575"/>
    </source>
</evidence>
<dbReference type="InterPro" id="IPR016582">
    <property type="entry name" value="OHBut_olig_hydro_put"/>
</dbReference>
<evidence type="ECO:0000313" key="3">
    <source>
        <dbReference type="EMBL" id="SFN30400.1"/>
    </source>
</evidence>
<dbReference type="EMBL" id="FOVF01000013">
    <property type="protein sequence ID" value="SFN30400.1"/>
    <property type="molecule type" value="Genomic_DNA"/>
</dbReference>
<evidence type="ECO:0000256" key="2">
    <source>
        <dbReference type="SAM" id="MobiDB-lite"/>
    </source>
</evidence>
<dbReference type="GO" id="GO:0005615">
    <property type="term" value="C:extracellular space"/>
    <property type="evidence" value="ECO:0007669"/>
    <property type="project" value="InterPro"/>
</dbReference>